<dbReference type="Gene3D" id="3.40.50.150">
    <property type="entry name" value="Vaccinia Virus protein VP39"/>
    <property type="match status" value="1"/>
</dbReference>
<feature type="domain" description="Methyltransferase" evidence="1">
    <location>
        <begin position="65"/>
        <end position="160"/>
    </location>
</feature>
<evidence type="ECO:0000259" key="1">
    <source>
        <dbReference type="Pfam" id="PF13649"/>
    </source>
</evidence>
<reference evidence="2 3" key="1">
    <citation type="submission" date="2016-11" db="EMBL/GenBank/DDBJ databases">
        <title>Trade-off between light-utilization and light-protection in marine flavobacteria.</title>
        <authorList>
            <person name="Kumagai Y."/>
        </authorList>
    </citation>
    <scope>NUCLEOTIDE SEQUENCE [LARGE SCALE GENOMIC DNA]</scope>
    <source>
        <strain evidence="2 3">NBRC 107741</strain>
    </source>
</reference>
<dbReference type="RefSeq" id="WP_104812308.1">
    <property type="nucleotide sequence ID" value="NZ_MQUB01000001.1"/>
</dbReference>
<comment type="caution">
    <text evidence="2">The sequence shown here is derived from an EMBL/GenBank/DDBJ whole genome shotgun (WGS) entry which is preliminary data.</text>
</comment>
<dbReference type="AlphaFoldDB" id="A0A2S7KP92"/>
<dbReference type="InterPro" id="IPR029063">
    <property type="entry name" value="SAM-dependent_MTases_sf"/>
</dbReference>
<sequence>MIEFHPDKRSSQSEIMDDFQLQGNELFTLLDDLARVNQYLGGNRTVISGIKELIGSRKLSDPLMVVDLGCGDGELLRHCSKWAKQRKIPFQGIGLDANPHILQLAKERSASFDNLEFRSLDVFNETLEWPSMDIAVCSLFLHHFPTEDIIRLLGIIMQHCQMGIVISDLERNKMALNLFKLISPIMLRSKIARHDGQVSVARAFTRNELDQISTKVIGNHSISRKWAYRWQWTIQPSNQNNR</sequence>
<accession>A0A2S7KP92</accession>
<dbReference type="CDD" id="cd02440">
    <property type="entry name" value="AdoMet_MTases"/>
    <property type="match status" value="1"/>
</dbReference>
<evidence type="ECO:0000313" key="3">
    <source>
        <dbReference type="Proteomes" id="UP000239800"/>
    </source>
</evidence>
<dbReference type="EMBL" id="MQUB01000001">
    <property type="protein sequence ID" value="PQB04383.1"/>
    <property type="molecule type" value="Genomic_DNA"/>
</dbReference>
<evidence type="ECO:0000313" key="2">
    <source>
        <dbReference type="EMBL" id="PQB04383.1"/>
    </source>
</evidence>
<gene>
    <name evidence="2" type="ORF">BST85_05330</name>
</gene>
<organism evidence="2 3">
    <name type="scientific">Aureitalea marina</name>
    <dbReference type="NCBI Taxonomy" id="930804"/>
    <lineage>
        <taxon>Bacteria</taxon>
        <taxon>Pseudomonadati</taxon>
        <taxon>Bacteroidota</taxon>
        <taxon>Flavobacteriia</taxon>
        <taxon>Flavobacteriales</taxon>
        <taxon>Flavobacteriaceae</taxon>
        <taxon>Aureitalea</taxon>
    </lineage>
</organism>
<keyword evidence="3" id="KW-1185">Reference proteome</keyword>
<dbReference type="InterPro" id="IPR041698">
    <property type="entry name" value="Methyltransf_25"/>
</dbReference>
<dbReference type="Proteomes" id="UP000239800">
    <property type="component" value="Unassembled WGS sequence"/>
</dbReference>
<dbReference type="SUPFAM" id="SSF53335">
    <property type="entry name" value="S-adenosyl-L-methionine-dependent methyltransferases"/>
    <property type="match status" value="1"/>
</dbReference>
<name>A0A2S7KP92_9FLAO</name>
<dbReference type="Pfam" id="PF13649">
    <property type="entry name" value="Methyltransf_25"/>
    <property type="match status" value="1"/>
</dbReference>
<protein>
    <recommendedName>
        <fullName evidence="1">Methyltransferase domain-containing protein</fullName>
    </recommendedName>
</protein>
<proteinExistence type="predicted"/>
<dbReference type="OrthoDB" id="9800454at2"/>